<protein>
    <submittedName>
        <fullName evidence="3">Probable FBD-associated F-box protein At1g32375</fullName>
    </submittedName>
</protein>
<reference evidence="3" key="2">
    <citation type="submission" date="2025-08" db="UniProtKB">
        <authorList>
            <consortium name="RefSeq"/>
        </authorList>
    </citation>
    <scope>IDENTIFICATION</scope>
    <source>
        <tissue evidence="3">Leaf</tissue>
    </source>
</reference>
<dbReference type="GeneID" id="104779088"/>
<name>A0ABM0YJ72_CAMSA</name>
<keyword evidence="2" id="KW-1185">Reference proteome</keyword>
<dbReference type="Proteomes" id="UP000694864">
    <property type="component" value="Chromosome 3"/>
</dbReference>
<proteinExistence type="predicted"/>
<organism evidence="2 3">
    <name type="scientific">Camelina sativa</name>
    <name type="common">False flax</name>
    <name type="synonym">Myagrum sativum</name>
    <dbReference type="NCBI Taxonomy" id="90675"/>
    <lineage>
        <taxon>Eukaryota</taxon>
        <taxon>Viridiplantae</taxon>
        <taxon>Streptophyta</taxon>
        <taxon>Embryophyta</taxon>
        <taxon>Tracheophyta</taxon>
        <taxon>Spermatophyta</taxon>
        <taxon>Magnoliopsida</taxon>
        <taxon>eudicotyledons</taxon>
        <taxon>Gunneridae</taxon>
        <taxon>Pentapetalae</taxon>
        <taxon>rosids</taxon>
        <taxon>malvids</taxon>
        <taxon>Brassicales</taxon>
        <taxon>Brassicaceae</taxon>
        <taxon>Camelineae</taxon>
        <taxon>Camelina</taxon>
    </lineage>
</organism>
<dbReference type="InterPro" id="IPR050232">
    <property type="entry name" value="FBL13/AtMIF1-like"/>
</dbReference>
<dbReference type="SMART" id="SM00579">
    <property type="entry name" value="FBD"/>
    <property type="match status" value="1"/>
</dbReference>
<evidence type="ECO:0000313" key="2">
    <source>
        <dbReference type="Proteomes" id="UP000694864"/>
    </source>
</evidence>
<dbReference type="PANTHER" id="PTHR31900:SF29">
    <property type="entry name" value="FBD-LIKE DOMAIN FAMILY PROTEIN"/>
    <property type="match status" value="1"/>
</dbReference>
<dbReference type="Pfam" id="PF08387">
    <property type="entry name" value="FBD"/>
    <property type="match status" value="1"/>
</dbReference>
<dbReference type="Gene3D" id="3.80.10.10">
    <property type="entry name" value="Ribonuclease Inhibitor"/>
    <property type="match status" value="1"/>
</dbReference>
<dbReference type="InterPro" id="IPR055411">
    <property type="entry name" value="LRR_FXL15/At3g58940/PEG3-like"/>
</dbReference>
<evidence type="ECO:0000313" key="3">
    <source>
        <dbReference type="RefSeq" id="XP_010501782.1"/>
    </source>
</evidence>
<gene>
    <name evidence="3" type="primary">LOC104779088</name>
</gene>
<dbReference type="InterPro" id="IPR032675">
    <property type="entry name" value="LRR_dom_sf"/>
</dbReference>
<feature type="domain" description="FBD" evidence="1">
    <location>
        <begin position="220"/>
        <end position="291"/>
    </location>
</feature>
<dbReference type="InterPro" id="IPR006566">
    <property type="entry name" value="FBD"/>
</dbReference>
<sequence length="291" mass="33050">MLVTLKLNSVILVDSSSNFSFPYLKSLELVLVKYPGEEFLKRLLSSCHVLEDLHVEHGPDDNVTTFTVRVPSLKKLVVYTPKDVDEEAIDDDHGFVIDAPSLEHLDILDHQSRFCVIENNMPKMEKADIDIACFLPGKILGSITSVKHLSLCLFSSKDAYPPSCVFFSLVRLIICTCDTEWVNLLMFLLSSSPNSRALELEQCYTREELACWSEPSLVPECLLSSLENLEWENYEGTEVEKEVAVFILRNGNCLKKANIYSKFTDLRKQLEMIKELSLSPRGSRTCQLLFD</sequence>
<dbReference type="Pfam" id="PF24758">
    <property type="entry name" value="LRR_At5g56370"/>
    <property type="match status" value="1"/>
</dbReference>
<reference evidence="2" key="1">
    <citation type="journal article" date="2014" name="Nat. Commun.">
        <title>The emerging biofuel crop Camelina sativa retains a highly undifferentiated hexaploid genome structure.</title>
        <authorList>
            <person name="Kagale S."/>
            <person name="Koh C."/>
            <person name="Nixon J."/>
            <person name="Bollina V."/>
            <person name="Clarke W.E."/>
            <person name="Tuteja R."/>
            <person name="Spillane C."/>
            <person name="Robinson S.J."/>
            <person name="Links M.G."/>
            <person name="Clarke C."/>
            <person name="Higgins E.E."/>
            <person name="Huebert T."/>
            <person name="Sharpe A.G."/>
            <person name="Parkin I.A."/>
        </authorList>
    </citation>
    <scope>NUCLEOTIDE SEQUENCE [LARGE SCALE GENOMIC DNA]</scope>
    <source>
        <strain evidence="2">cv. DH55</strain>
    </source>
</reference>
<dbReference type="RefSeq" id="XP_010501782.1">
    <property type="nucleotide sequence ID" value="XM_010503480.1"/>
</dbReference>
<dbReference type="PANTHER" id="PTHR31900">
    <property type="entry name" value="F-BOX/RNI SUPERFAMILY PROTEIN-RELATED"/>
    <property type="match status" value="1"/>
</dbReference>
<accession>A0ABM0YJ72</accession>
<evidence type="ECO:0000259" key="1">
    <source>
        <dbReference type="SMART" id="SM00579"/>
    </source>
</evidence>